<dbReference type="AlphaFoldDB" id="A0A2A2J5V2"/>
<dbReference type="EMBL" id="LIAE01010657">
    <property type="protein sequence ID" value="PAV57067.1"/>
    <property type="molecule type" value="Genomic_DNA"/>
</dbReference>
<organism evidence="2 3">
    <name type="scientific">Diploscapter pachys</name>
    <dbReference type="NCBI Taxonomy" id="2018661"/>
    <lineage>
        <taxon>Eukaryota</taxon>
        <taxon>Metazoa</taxon>
        <taxon>Ecdysozoa</taxon>
        <taxon>Nematoda</taxon>
        <taxon>Chromadorea</taxon>
        <taxon>Rhabditida</taxon>
        <taxon>Rhabditina</taxon>
        <taxon>Rhabditomorpha</taxon>
        <taxon>Rhabditoidea</taxon>
        <taxon>Rhabditidae</taxon>
        <taxon>Diploscapter</taxon>
    </lineage>
</organism>
<reference evidence="2 3" key="1">
    <citation type="journal article" date="2017" name="Curr. Biol.">
        <title>Genome architecture and evolution of a unichromosomal asexual nematode.</title>
        <authorList>
            <person name="Fradin H."/>
            <person name="Zegar C."/>
            <person name="Gutwein M."/>
            <person name="Lucas J."/>
            <person name="Kovtun M."/>
            <person name="Corcoran D."/>
            <person name="Baugh L.R."/>
            <person name="Kiontke K."/>
            <person name="Gunsalus K."/>
            <person name="Fitch D.H."/>
            <person name="Piano F."/>
        </authorList>
    </citation>
    <scope>NUCLEOTIDE SEQUENCE [LARGE SCALE GENOMIC DNA]</scope>
    <source>
        <strain evidence="2">PF1309</strain>
    </source>
</reference>
<gene>
    <name evidence="2" type="ORF">WR25_26131</name>
</gene>
<comment type="caution">
    <text evidence="2">The sequence shown here is derived from an EMBL/GenBank/DDBJ whole genome shotgun (WGS) entry which is preliminary data.</text>
</comment>
<name>A0A2A2J5V2_9BILA</name>
<dbReference type="Proteomes" id="UP000218231">
    <property type="component" value="Unassembled WGS sequence"/>
</dbReference>
<evidence type="ECO:0000313" key="3">
    <source>
        <dbReference type="Proteomes" id="UP000218231"/>
    </source>
</evidence>
<feature type="region of interest" description="Disordered" evidence="1">
    <location>
        <begin position="1"/>
        <end position="26"/>
    </location>
</feature>
<keyword evidence="3" id="KW-1185">Reference proteome</keyword>
<evidence type="ECO:0000256" key="1">
    <source>
        <dbReference type="SAM" id="MobiDB-lite"/>
    </source>
</evidence>
<sequence>MRAPADPVLSESSVPPLPKSSGFSWTTTDRPMIEKFPLREAVESRTLIGIPDMSDHIVWSSVIHLHRIVVRSGCGAALIGRAGLVDMESMNTRGQTRQTTVDLKLIFRNEMDFELDLPVKFTKLEG</sequence>
<proteinExistence type="predicted"/>
<evidence type="ECO:0000313" key="2">
    <source>
        <dbReference type="EMBL" id="PAV57067.1"/>
    </source>
</evidence>
<protein>
    <submittedName>
        <fullName evidence="2">Uncharacterized protein</fullName>
    </submittedName>
</protein>
<accession>A0A2A2J5V2</accession>